<evidence type="ECO:0000313" key="2">
    <source>
        <dbReference type="Proteomes" id="UP000245959"/>
    </source>
</evidence>
<accession>A0A2U1ADC7</accession>
<keyword evidence="2" id="KW-1185">Reference proteome</keyword>
<evidence type="ECO:0000313" key="1">
    <source>
        <dbReference type="EMBL" id="PVY33595.1"/>
    </source>
</evidence>
<dbReference type="EMBL" id="QEKH01000050">
    <property type="protein sequence ID" value="PVY33595.1"/>
    <property type="molecule type" value="Genomic_DNA"/>
</dbReference>
<comment type="caution">
    <text evidence="1">The sequence shown here is derived from an EMBL/GenBank/DDBJ whole genome shotgun (WGS) entry which is preliminary data.</text>
</comment>
<organism evidence="1 2">
    <name type="scientific">Victivallis vadensis</name>
    <dbReference type="NCBI Taxonomy" id="172901"/>
    <lineage>
        <taxon>Bacteria</taxon>
        <taxon>Pseudomonadati</taxon>
        <taxon>Lentisphaerota</taxon>
        <taxon>Lentisphaeria</taxon>
        <taxon>Victivallales</taxon>
        <taxon>Victivallaceae</taxon>
        <taxon>Victivallis</taxon>
    </lineage>
</organism>
<dbReference type="RefSeq" id="WP_116885913.1">
    <property type="nucleotide sequence ID" value="NZ_CABMMC010000163.1"/>
</dbReference>
<sequence length="156" mass="19202">MFGWLRRIGKKKTPPETTERVEKICKNWKEQLDHNERLRRQEQQALLERCHAPEPTQDREERAQWLLDRQVALNWYCRWERTRQELTEQRFEAWKRRQQFLQEQEFARLQYYRELPPTVLIAGIRDPMRSRRLFHTCLHETRESLSAKSTNQAAEP</sequence>
<protein>
    <submittedName>
        <fullName evidence="1">Uncharacterized protein</fullName>
    </submittedName>
</protein>
<dbReference type="GeneID" id="78297177"/>
<gene>
    <name evidence="1" type="ORF">C8D82_15014</name>
</gene>
<dbReference type="AlphaFoldDB" id="A0A2U1ADC7"/>
<proteinExistence type="predicted"/>
<name>A0A2U1ADC7_9BACT</name>
<dbReference type="Proteomes" id="UP000245959">
    <property type="component" value="Unassembled WGS sequence"/>
</dbReference>
<reference evidence="1 2" key="1">
    <citation type="submission" date="2018-04" db="EMBL/GenBank/DDBJ databases">
        <title>Genomic Encyclopedia of Type Strains, Phase IV (KMG-IV): sequencing the most valuable type-strain genomes for metagenomic binning, comparative biology and taxonomic classification.</title>
        <authorList>
            <person name="Goeker M."/>
        </authorList>
    </citation>
    <scope>NUCLEOTIDE SEQUENCE [LARGE SCALE GENOMIC DNA]</scope>
    <source>
        <strain evidence="1 2">DSM 14823</strain>
    </source>
</reference>